<name>A0A9X6NGQ9_HYPEX</name>
<accession>A0A9X6NGQ9</accession>
<reference evidence="3" key="1">
    <citation type="submission" date="2017-01" db="EMBL/GenBank/DDBJ databases">
        <title>Comparative genomics of anhydrobiosis in the tardigrade Hypsibius dujardini.</title>
        <authorList>
            <person name="Yoshida Y."/>
            <person name="Koutsovoulos G."/>
            <person name="Laetsch D."/>
            <person name="Stevens L."/>
            <person name="Kumar S."/>
            <person name="Horikawa D."/>
            <person name="Ishino K."/>
            <person name="Komine S."/>
            <person name="Tomita M."/>
            <person name="Blaxter M."/>
            <person name="Arakawa K."/>
        </authorList>
    </citation>
    <scope>NUCLEOTIDE SEQUENCE [LARGE SCALE GENOMIC DNA]</scope>
    <source>
        <strain evidence="3">Z151</strain>
    </source>
</reference>
<comment type="caution">
    <text evidence="2">The sequence shown here is derived from an EMBL/GenBank/DDBJ whole genome shotgun (WGS) entry which is preliminary data.</text>
</comment>
<feature type="compositionally biased region" description="Basic residues" evidence="1">
    <location>
        <begin position="141"/>
        <end position="157"/>
    </location>
</feature>
<dbReference type="EMBL" id="MTYJ01000342">
    <property type="protein sequence ID" value="OWA53742.1"/>
    <property type="molecule type" value="Genomic_DNA"/>
</dbReference>
<keyword evidence="3" id="KW-1185">Reference proteome</keyword>
<dbReference type="Proteomes" id="UP000192578">
    <property type="component" value="Unassembled WGS sequence"/>
</dbReference>
<feature type="region of interest" description="Disordered" evidence="1">
    <location>
        <begin position="118"/>
        <end position="157"/>
    </location>
</feature>
<evidence type="ECO:0000313" key="3">
    <source>
        <dbReference type="Proteomes" id="UP000192578"/>
    </source>
</evidence>
<proteinExistence type="predicted"/>
<organism evidence="2 3">
    <name type="scientific">Hypsibius exemplaris</name>
    <name type="common">Freshwater tardigrade</name>
    <dbReference type="NCBI Taxonomy" id="2072580"/>
    <lineage>
        <taxon>Eukaryota</taxon>
        <taxon>Metazoa</taxon>
        <taxon>Ecdysozoa</taxon>
        <taxon>Tardigrada</taxon>
        <taxon>Eutardigrada</taxon>
        <taxon>Parachela</taxon>
        <taxon>Hypsibioidea</taxon>
        <taxon>Hypsibiidae</taxon>
        <taxon>Hypsibius</taxon>
    </lineage>
</organism>
<protein>
    <submittedName>
        <fullName evidence="2">Uncharacterized protein</fullName>
    </submittedName>
</protein>
<evidence type="ECO:0000313" key="2">
    <source>
        <dbReference type="EMBL" id="OWA53742.1"/>
    </source>
</evidence>
<gene>
    <name evidence="2" type="ORF">BV898_18164</name>
</gene>
<dbReference type="AlphaFoldDB" id="A0A9X6NGQ9"/>
<sequence length="157" mass="16795">MILRGIRHDNVMAAEIINPRPGGDHSSRVIIHQCFTTGSKTSGTTFSMGRLTHEGGVAATFTNPMDLQALEGADPTRSTAGTYTVTFPSLVATRALFRTMVGDFSNSSLELVIGDGPKILPPTRPNTSTSMDMTGGPLRTPARKGRKDPTSPKKRPQ</sequence>
<evidence type="ECO:0000256" key="1">
    <source>
        <dbReference type="SAM" id="MobiDB-lite"/>
    </source>
</evidence>